<evidence type="ECO:0000256" key="1">
    <source>
        <dbReference type="HAMAP-Rule" id="MF_01866"/>
    </source>
</evidence>
<organism evidence="3 4">
    <name type="scientific">Aliidiomarina minuta</name>
    <dbReference type="NCBI Taxonomy" id="880057"/>
    <lineage>
        <taxon>Bacteria</taxon>
        <taxon>Pseudomonadati</taxon>
        <taxon>Pseudomonadota</taxon>
        <taxon>Gammaproteobacteria</taxon>
        <taxon>Alteromonadales</taxon>
        <taxon>Idiomarinaceae</taxon>
        <taxon>Aliidiomarina</taxon>
    </lineage>
</organism>
<sequence length="94" mass="10970">MLCSIYKSLNKADTYLYLPHQELFSELPQTLQQLFTPHTLVTTLKVTPERRFARFQGAELINHIEQDGYFLQLPPTQQDLLTEFKARSQPSKSE</sequence>
<dbReference type="EMBL" id="PIPL01000001">
    <property type="protein sequence ID" value="RUO26172.1"/>
    <property type="molecule type" value="Genomic_DNA"/>
</dbReference>
<reference evidence="3 4" key="1">
    <citation type="journal article" date="2011" name="Front. Microbiol.">
        <title>Genomic signatures of strain selection and enhancement in Bacillus atrophaeus var. globigii, a historical biowarfare simulant.</title>
        <authorList>
            <person name="Gibbons H.S."/>
            <person name="Broomall S.M."/>
            <person name="McNew L.A."/>
            <person name="Daligault H."/>
            <person name="Chapman C."/>
            <person name="Bruce D."/>
            <person name="Karavis M."/>
            <person name="Krepps M."/>
            <person name="McGregor P.A."/>
            <person name="Hong C."/>
            <person name="Park K.H."/>
            <person name="Akmal A."/>
            <person name="Feldman A."/>
            <person name="Lin J.S."/>
            <person name="Chang W.E."/>
            <person name="Higgs B.W."/>
            <person name="Demirev P."/>
            <person name="Lindquist J."/>
            <person name="Liem A."/>
            <person name="Fochler E."/>
            <person name="Read T.D."/>
            <person name="Tapia R."/>
            <person name="Johnson S."/>
            <person name="Bishop-Lilly K.A."/>
            <person name="Detter C."/>
            <person name="Han C."/>
            <person name="Sozhamannan S."/>
            <person name="Rosenzweig C.N."/>
            <person name="Skowronski E.W."/>
        </authorList>
    </citation>
    <scope>NUCLEOTIDE SEQUENCE [LARGE SCALE GENOMIC DNA]</scope>
    <source>
        <strain evidence="3 4">MLST1</strain>
    </source>
</reference>
<evidence type="ECO:0000313" key="3">
    <source>
        <dbReference type="EMBL" id="RUO26172.1"/>
    </source>
</evidence>
<accession>A0A432W7Z5</accession>
<dbReference type="HAMAP" id="MF_01866">
    <property type="entry name" value="UPF0745"/>
    <property type="match status" value="1"/>
</dbReference>
<dbReference type="Proteomes" id="UP000288293">
    <property type="component" value="Unassembled WGS sequence"/>
</dbReference>
<protein>
    <recommendedName>
        <fullName evidence="1">YcgL domain-containing protein CWE09_05510</fullName>
    </recommendedName>
</protein>
<dbReference type="InterPro" id="IPR027354">
    <property type="entry name" value="YcgL_dom"/>
</dbReference>
<dbReference type="PANTHER" id="PTHR38109:SF1">
    <property type="entry name" value="PROTEIN YCGL"/>
    <property type="match status" value="1"/>
</dbReference>
<feature type="domain" description="YcgL" evidence="2">
    <location>
        <begin position="1"/>
        <end position="85"/>
    </location>
</feature>
<dbReference type="SUPFAM" id="SSF160191">
    <property type="entry name" value="YcgL-like"/>
    <property type="match status" value="1"/>
</dbReference>
<keyword evidence="4" id="KW-1185">Reference proteome</keyword>
<dbReference type="OrthoDB" id="7062382at2"/>
<dbReference type="PROSITE" id="PS51648">
    <property type="entry name" value="YCGL"/>
    <property type="match status" value="1"/>
</dbReference>
<dbReference type="InterPro" id="IPR038068">
    <property type="entry name" value="YcgL-like_sf"/>
</dbReference>
<evidence type="ECO:0000259" key="2">
    <source>
        <dbReference type="PROSITE" id="PS51648"/>
    </source>
</evidence>
<gene>
    <name evidence="3" type="ORF">CWE09_05510</name>
</gene>
<dbReference type="Pfam" id="PF05166">
    <property type="entry name" value="YcgL"/>
    <property type="match status" value="1"/>
</dbReference>
<evidence type="ECO:0000313" key="4">
    <source>
        <dbReference type="Proteomes" id="UP000288293"/>
    </source>
</evidence>
<name>A0A432W7Z5_9GAMM</name>
<dbReference type="PANTHER" id="PTHR38109">
    <property type="entry name" value="PROTEIN YCGL"/>
    <property type="match status" value="1"/>
</dbReference>
<dbReference type="Gene3D" id="3.10.510.20">
    <property type="entry name" value="YcgL domain"/>
    <property type="match status" value="1"/>
</dbReference>
<dbReference type="AlphaFoldDB" id="A0A432W7Z5"/>
<dbReference type="RefSeq" id="WP_126802987.1">
    <property type="nucleotide sequence ID" value="NZ_PIPL01000001.1"/>
</dbReference>
<comment type="caution">
    <text evidence="3">The sequence shown here is derived from an EMBL/GenBank/DDBJ whole genome shotgun (WGS) entry which is preliminary data.</text>
</comment>
<proteinExistence type="inferred from homology"/>